<keyword evidence="2" id="KW-0804">Transcription</keyword>
<dbReference type="InterPro" id="IPR018060">
    <property type="entry name" value="HTH_AraC"/>
</dbReference>
<feature type="domain" description="HTH araC/xylS-type" evidence="4">
    <location>
        <begin position="260"/>
        <end position="358"/>
    </location>
</feature>
<dbReference type="Gene3D" id="3.40.50.880">
    <property type="match status" value="1"/>
</dbReference>
<reference evidence="5 6" key="1">
    <citation type="submission" date="2015-09" db="EMBL/GenBank/DDBJ databases">
        <title>Sorangium comparison.</title>
        <authorList>
            <person name="Zaburannyi N."/>
            <person name="Bunk B."/>
            <person name="Overmann J."/>
            <person name="Mueller R."/>
        </authorList>
    </citation>
    <scope>NUCLEOTIDE SEQUENCE [LARGE SCALE GENOMIC DNA]</scope>
    <source>
        <strain evidence="5 6">So ce26</strain>
    </source>
</reference>
<name>A0A2L0EPD8_SORCE</name>
<evidence type="ECO:0000259" key="4">
    <source>
        <dbReference type="PROSITE" id="PS01124"/>
    </source>
</evidence>
<dbReference type="PANTHER" id="PTHR43130:SF3">
    <property type="entry name" value="HTH-TYPE TRANSCRIPTIONAL REGULATOR RV1931C"/>
    <property type="match status" value="1"/>
</dbReference>
<dbReference type="InterPro" id="IPR029062">
    <property type="entry name" value="Class_I_gatase-like"/>
</dbReference>
<dbReference type="GO" id="GO:0043565">
    <property type="term" value="F:sequence-specific DNA binding"/>
    <property type="evidence" value="ECO:0007669"/>
    <property type="project" value="InterPro"/>
</dbReference>
<dbReference type="InterPro" id="IPR009057">
    <property type="entry name" value="Homeodomain-like_sf"/>
</dbReference>
<dbReference type="CDD" id="cd03137">
    <property type="entry name" value="GATase1_AraC_1"/>
    <property type="match status" value="1"/>
</dbReference>
<evidence type="ECO:0000256" key="1">
    <source>
        <dbReference type="ARBA" id="ARBA00023015"/>
    </source>
</evidence>
<dbReference type="AlphaFoldDB" id="A0A2L0EPD8"/>
<evidence type="ECO:0000313" key="5">
    <source>
        <dbReference type="EMBL" id="AUX41159.1"/>
    </source>
</evidence>
<dbReference type="GO" id="GO:0003700">
    <property type="term" value="F:DNA-binding transcription factor activity"/>
    <property type="evidence" value="ECO:0007669"/>
    <property type="project" value="InterPro"/>
</dbReference>
<dbReference type="InterPro" id="IPR052158">
    <property type="entry name" value="INH-QAR"/>
</dbReference>
<organism evidence="5 6">
    <name type="scientific">Sorangium cellulosum</name>
    <name type="common">Polyangium cellulosum</name>
    <dbReference type="NCBI Taxonomy" id="56"/>
    <lineage>
        <taxon>Bacteria</taxon>
        <taxon>Pseudomonadati</taxon>
        <taxon>Myxococcota</taxon>
        <taxon>Polyangia</taxon>
        <taxon>Polyangiales</taxon>
        <taxon>Polyangiaceae</taxon>
        <taxon>Sorangium</taxon>
    </lineage>
</organism>
<evidence type="ECO:0000313" key="6">
    <source>
        <dbReference type="Proteomes" id="UP000238348"/>
    </source>
</evidence>
<dbReference type="SUPFAM" id="SSF52317">
    <property type="entry name" value="Class I glutamine amidotransferase-like"/>
    <property type="match status" value="1"/>
</dbReference>
<proteinExistence type="predicted"/>
<dbReference type="Pfam" id="PF12833">
    <property type="entry name" value="HTH_18"/>
    <property type="match status" value="1"/>
</dbReference>
<dbReference type="InterPro" id="IPR002818">
    <property type="entry name" value="DJ-1/PfpI"/>
</dbReference>
<protein>
    <submittedName>
        <fullName evidence="5">AraC family transcriptional regulator</fullName>
    </submittedName>
</protein>
<gene>
    <name evidence="5" type="primary">araC</name>
    <name evidence="5" type="ORF">SOCE26_025660</name>
</gene>
<evidence type="ECO:0000256" key="2">
    <source>
        <dbReference type="ARBA" id="ARBA00023163"/>
    </source>
</evidence>
<sequence>MRVLCRCGQVRSGYRPRVKRTRPAKIAPRGAPTARRDAPTRRIVVVAYDGASAIDVVGPVEVFAFASNFAVPKRAGAPPAYAVEIATVSGGGIRTISGVQIVAHKALEDVDPRADTVLVAGGEPREAMRDARLLGWLRAATPEVRRMGAVCTGAFILAAAGLLAGHRAATHWLAAATLARQFPAVEVDPDAIFVRSGKMYTSAGTTASIDLALSLVEEDLGYDVALEVARGMVVFLKRPGGQSQFSRPLLAQTAATGPLQRVIGWALRHLDADLRVEVLAEKAGMSPRNFARTFTRTLQTTPAKFVEAARLELARSCLEGGSASIKQLARDCGFGTDERMRRAFQRTLQVTPEEYRRRFGRSCAGAGAGGAAQGEGRATRAPFLPGGS</sequence>
<dbReference type="EMBL" id="CP012673">
    <property type="protein sequence ID" value="AUX41159.1"/>
    <property type="molecule type" value="Genomic_DNA"/>
</dbReference>
<dbReference type="Proteomes" id="UP000238348">
    <property type="component" value="Chromosome"/>
</dbReference>
<dbReference type="SUPFAM" id="SSF46689">
    <property type="entry name" value="Homeodomain-like"/>
    <property type="match status" value="2"/>
</dbReference>
<dbReference type="Pfam" id="PF01965">
    <property type="entry name" value="DJ-1_PfpI"/>
    <property type="match status" value="1"/>
</dbReference>
<dbReference type="SMART" id="SM00342">
    <property type="entry name" value="HTH_ARAC"/>
    <property type="match status" value="1"/>
</dbReference>
<keyword evidence="1" id="KW-0805">Transcription regulation</keyword>
<feature type="region of interest" description="Disordered" evidence="3">
    <location>
        <begin position="366"/>
        <end position="388"/>
    </location>
</feature>
<dbReference type="PROSITE" id="PS01124">
    <property type="entry name" value="HTH_ARAC_FAMILY_2"/>
    <property type="match status" value="1"/>
</dbReference>
<dbReference type="PANTHER" id="PTHR43130">
    <property type="entry name" value="ARAC-FAMILY TRANSCRIPTIONAL REGULATOR"/>
    <property type="match status" value="1"/>
</dbReference>
<dbReference type="Gene3D" id="1.10.10.60">
    <property type="entry name" value="Homeodomain-like"/>
    <property type="match status" value="1"/>
</dbReference>
<accession>A0A2L0EPD8</accession>
<evidence type="ECO:0000256" key="3">
    <source>
        <dbReference type="SAM" id="MobiDB-lite"/>
    </source>
</evidence>